<accession>A0ABW5KAR9</accession>
<dbReference type="Gene3D" id="1.20.120.450">
    <property type="entry name" value="dinb family like domain"/>
    <property type="match status" value="1"/>
</dbReference>
<comment type="similarity">
    <text evidence="1">Belongs to the DinB family.</text>
</comment>
<keyword evidence="4" id="KW-1185">Reference proteome</keyword>
<comment type="caution">
    <text evidence="3">The sequence shown here is derived from an EMBL/GenBank/DDBJ whole genome shotgun (WGS) entry which is preliminary data.</text>
</comment>
<organism evidence="3 4">
    <name type="scientific">Sphingobacterium suaedae</name>
    <dbReference type="NCBI Taxonomy" id="1686402"/>
    <lineage>
        <taxon>Bacteria</taxon>
        <taxon>Pseudomonadati</taxon>
        <taxon>Bacteroidota</taxon>
        <taxon>Sphingobacteriia</taxon>
        <taxon>Sphingobacteriales</taxon>
        <taxon>Sphingobacteriaceae</taxon>
        <taxon>Sphingobacterium</taxon>
    </lineage>
</organism>
<reference evidence="4" key="1">
    <citation type="journal article" date="2019" name="Int. J. Syst. Evol. Microbiol.">
        <title>The Global Catalogue of Microorganisms (GCM) 10K type strain sequencing project: providing services to taxonomists for standard genome sequencing and annotation.</title>
        <authorList>
            <consortium name="The Broad Institute Genomics Platform"/>
            <consortium name="The Broad Institute Genome Sequencing Center for Infectious Disease"/>
            <person name="Wu L."/>
            <person name="Ma J."/>
        </authorList>
    </citation>
    <scope>NUCLEOTIDE SEQUENCE [LARGE SCALE GENOMIC DNA]</scope>
    <source>
        <strain evidence="4">KCTC 42662</strain>
    </source>
</reference>
<dbReference type="InterPro" id="IPR034660">
    <property type="entry name" value="DinB/YfiT-like"/>
</dbReference>
<proteinExistence type="inferred from homology"/>
<protein>
    <submittedName>
        <fullName evidence="3">DinB family protein</fullName>
    </submittedName>
</protein>
<gene>
    <name evidence="3" type="ORF">ACFSR5_00045</name>
</gene>
<dbReference type="Proteomes" id="UP001597545">
    <property type="component" value="Unassembled WGS sequence"/>
</dbReference>
<evidence type="ECO:0000313" key="4">
    <source>
        <dbReference type="Proteomes" id="UP001597545"/>
    </source>
</evidence>
<evidence type="ECO:0000256" key="2">
    <source>
        <dbReference type="ARBA" id="ARBA00022723"/>
    </source>
</evidence>
<name>A0ABW5KAR9_9SPHI</name>
<evidence type="ECO:0000256" key="1">
    <source>
        <dbReference type="ARBA" id="ARBA00008635"/>
    </source>
</evidence>
<dbReference type="RefSeq" id="WP_380899418.1">
    <property type="nucleotide sequence ID" value="NZ_JBHUEG010000002.1"/>
</dbReference>
<dbReference type="InterPro" id="IPR007837">
    <property type="entry name" value="DinB"/>
</dbReference>
<dbReference type="SUPFAM" id="SSF109854">
    <property type="entry name" value="DinB/YfiT-like putative metalloenzymes"/>
    <property type="match status" value="1"/>
</dbReference>
<keyword evidence="2" id="KW-0479">Metal-binding</keyword>
<dbReference type="EMBL" id="JBHULR010000001">
    <property type="protein sequence ID" value="MFD2546026.1"/>
    <property type="molecule type" value="Genomic_DNA"/>
</dbReference>
<sequence>MGIKKSLLIELERETQNTRRVLECLSDEHLLWRPHPKSMSVAELCCHVVELHNWVSEALVKSVFDFKVDYKRLQTNSIQEIRDILEAGYPLNKQAIENASDESWEEEWTLQAGDWIIAKVPKAGAIRFIINNHIIHHRGQLTVYLRLLDIPVPGLYGPSADDQQ</sequence>
<dbReference type="Pfam" id="PF05163">
    <property type="entry name" value="DinB"/>
    <property type="match status" value="1"/>
</dbReference>
<evidence type="ECO:0000313" key="3">
    <source>
        <dbReference type="EMBL" id="MFD2546026.1"/>
    </source>
</evidence>